<organism evidence="3 4">
    <name type="scientific">Podospora aff. communis PSN243</name>
    <dbReference type="NCBI Taxonomy" id="3040156"/>
    <lineage>
        <taxon>Eukaryota</taxon>
        <taxon>Fungi</taxon>
        <taxon>Dikarya</taxon>
        <taxon>Ascomycota</taxon>
        <taxon>Pezizomycotina</taxon>
        <taxon>Sordariomycetes</taxon>
        <taxon>Sordariomycetidae</taxon>
        <taxon>Sordariales</taxon>
        <taxon>Podosporaceae</taxon>
        <taxon>Podospora</taxon>
    </lineage>
</organism>
<dbReference type="InterPro" id="IPR010730">
    <property type="entry name" value="HET"/>
</dbReference>
<evidence type="ECO:0000313" key="4">
    <source>
        <dbReference type="Proteomes" id="UP001321760"/>
    </source>
</evidence>
<dbReference type="PANTHER" id="PTHR24148:SF73">
    <property type="entry name" value="HET DOMAIN PROTEIN (AFU_ORTHOLOGUE AFUA_8G01020)"/>
    <property type="match status" value="1"/>
</dbReference>
<dbReference type="InterPro" id="IPR052895">
    <property type="entry name" value="HetReg/Transcr_Mod"/>
</dbReference>
<dbReference type="PANTHER" id="PTHR24148">
    <property type="entry name" value="ANKYRIN REPEAT DOMAIN-CONTAINING PROTEIN 39 HOMOLOG-RELATED"/>
    <property type="match status" value="1"/>
</dbReference>
<feature type="domain" description="Heterokaryon incompatibility" evidence="2">
    <location>
        <begin position="64"/>
        <end position="205"/>
    </location>
</feature>
<feature type="region of interest" description="Disordered" evidence="1">
    <location>
        <begin position="1"/>
        <end position="23"/>
    </location>
</feature>
<name>A0AAV9G7Y2_9PEZI</name>
<dbReference type="AlphaFoldDB" id="A0AAV9G7Y2"/>
<accession>A0AAV9G7Y2</accession>
<keyword evidence="4" id="KW-1185">Reference proteome</keyword>
<reference evidence="3" key="2">
    <citation type="submission" date="2023-05" db="EMBL/GenBank/DDBJ databases">
        <authorList>
            <consortium name="Lawrence Berkeley National Laboratory"/>
            <person name="Steindorff A."/>
            <person name="Hensen N."/>
            <person name="Bonometti L."/>
            <person name="Westerberg I."/>
            <person name="Brannstrom I.O."/>
            <person name="Guillou S."/>
            <person name="Cros-Aarteil S."/>
            <person name="Calhoun S."/>
            <person name="Haridas S."/>
            <person name="Kuo A."/>
            <person name="Mondo S."/>
            <person name="Pangilinan J."/>
            <person name="Riley R."/>
            <person name="Labutti K."/>
            <person name="Andreopoulos B."/>
            <person name="Lipzen A."/>
            <person name="Chen C."/>
            <person name="Yanf M."/>
            <person name="Daum C."/>
            <person name="Ng V."/>
            <person name="Clum A."/>
            <person name="Ohm R."/>
            <person name="Martin F."/>
            <person name="Silar P."/>
            <person name="Natvig D."/>
            <person name="Lalanne C."/>
            <person name="Gautier V."/>
            <person name="Ament-Velasquez S.L."/>
            <person name="Kruys A."/>
            <person name="Hutchinson M.I."/>
            <person name="Powell A.J."/>
            <person name="Barry K."/>
            <person name="Miller A.N."/>
            <person name="Grigoriev I.V."/>
            <person name="Debuchy R."/>
            <person name="Gladieux P."/>
            <person name="Thoren M.H."/>
            <person name="Johannesson H."/>
        </authorList>
    </citation>
    <scope>NUCLEOTIDE SEQUENCE</scope>
    <source>
        <strain evidence="3">PSN243</strain>
    </source>
</reference>
<evidence type="ECO:0000259" key="2">
    <source>
        <dbReference type="Pfam" id="PF06985"/>
    </source>
</evidence>
<evidence type="ECO:0000256" key="1">
    <source>
        <dbReference type="SAM" id="MobiDB-lite"/>
    </source>
</evidence>
<dbReference type="Pfam" id="PF06985">
    <property type="entry name" value="HET"/>
    <property type="match status" value="1"/>
</dbReference>
<dbReference type="EMBL" id="MU865991">
    <property type="protein sequence ID" value="KAK4443512.1"/>
    <property type="molecule type" value="Genomic_DNA"/>
</dbReference>
<proteinExistence type="predicted"/>
<evidence type="ECO:0000313" key="3">
    <source>
        <dbReference type="EMBL" id="KAK4443512.1"/>
    </source>
</evidence>
<protein>
    <submittedName>
        <fullName evidence="3">Heterokaryon incompatibility protein-domain-containing protein</fullName>
    </submittedName>
</protein>
<dbReference type="Pfam" id="PF26639">
    <property type="entry name" value="Het-6_barrel"/>
    <property type="match status" value="1"/>
</dbReference>
<gene>
    <name evidence="3" type="ORF">QBC34DRAFT_310773</name>
</gene>
<dbReference type="Proteomes" id="UP001321760">
    <property type="component" value="Unassembled WGS sequence"/>
</dbReference>
<sequence length="613" mass="68697">MEAATGSWSAQPSSSYRPSVVGERQHQYRPLEESYIRLIRILPERKTMLRCEMVHVSLRKPPRFVAISYAWGDAGDTRKIELEGSLVPISVSLHGALSALRQKSESVLVWADALSIDQENSDERTQQVQLMASIFAAADSVAVWLGPEKDDSTEAIGFLCDLAGHGNPAPKIADAMSSGSARRALLAVVPLFERDYWKRLWVVQEIFNAKDITVYCGPTKVSWEIYQDASMTFRAERDLLERNPRWQKYGSISDQYSYPQVLVLSGPASLPNLRPIVEQKDEPLLEVLRACRRKLASDPKDKLFGVLGILPERVRNEFRADYSLSLKEIYTEIVDYILKTTENLDVICDAIHFPAHRSSANLPSFVPDWSHIPQVASLSHWHAYGFKAAGDTKAVCRFLDERLNKLEISAVYLGTVGVRGVAVGTLCTCDDYAMAFLQWRALLLQSTKKDSDKAKLAAEQHFARALCLGQVPSAWDRPNQWLAVCYHVFASFLQTNLPYLPLDQSLLGFLDVDVDIPPGEREVFLDKHFGSRMMGRCFLRTEEGRIGMGSGFTAPGDIVVVPLGCSTPILLRESGTRGEYRFIGDVYIHGHMDGKAVHKWKNGDAELKKYVLV</sequence>
<comment type="caution">
    <text evidence="3">The sequence shown here is derived from an EMBL/GenBank/DDBJ whole genome shotgun (WGS) entry which is preliminary data.</text>
</comment>
<reference evidence="3" key="1">
    <citation type="journal article" date="2023" name="Mol. Phylogenet. Evol.">
        <title>Genome-scale phylogeny and comparative genomics of the fungal order Sordariales.</title>
        <authorList>
            <person name="Hensen N."/>
            <person name="Bonometti L."/>
            <person name="Westerberg I."/>
            <person name="Brannstrom I.O."/>
            <person name="Guillou S."/>
            <person name="Cros-Aarteil S."/>
            <person name="Calhoun S."/>
            <person name="Haridas S."/>
            <person name="Kuo A."/>
            <person name="Mondo S."/>
            <person name="Pangilinan J."/>
            <person name="Riley R."/>
            <person name="LaButti K."/>
            <person name="Andreopoulos B."/>
            <person name="Lipzen A."/>
            <person name="Chen C."/>
            <person name="Yan M."/>
            <person name="Daum C."/>
            <person name="Ng V."/>
            <person name="Clum A."/>
            <person name="Steindorff A."/>
            <person name="Ohm R.A."/>
            <person name="Martin F."/>
            <person name="Silar P."/>
            <person name="Natvig D.O."/>
            <person name="Lalanne C."/>
            <person name="Gautier V."/>
            <person name="Ament-Velasquez S.L."/>
            <person name="Kruys A."/>
            <person name="Hutchinson M.I."/>
            <person name="Powell A.J."/>
            <person name="Barry K."/>
            <person name="Miller A.N."/>
            <person name="Grigoriev I.V."/>
            <person name="Debuchy R."/>
            <person name="Gladieux P."/>
            <person name="Hiltunen Thoren M."/>
            <person name="Johannesson H."/>
        </authorList>
    </citation>
    <scope>NUCLEOTIDE SEQUENCE</scope>
    <source>
        <strain evidence="3">PSN243</strain>
    </source>
</reference>
<feature type="compositionally biased region" description="Polar residues" evidence="1">
    <location>
        <begin position="1"/>
        <end position="17"/>
    </location>
</feature>